<comment type="caution">
    <text evidence="1">The sequence shown here is derived from an EMBL/GenBank/DDBJ whole genome shotgun (WGS) entry which is preliminary data.</text>
</comment>
<protein>
    <submittedName>
        <fullName evidence="1">Glucan endo-1,3-beta-glucosidase</fullName>
    </submittedName>
</protein>
<dbReference type="InterPro" id="IPR017853">
    <property type="entry name" value="GH"/>
</dbReference>
<gene>
    <name evidence="1" type="primary">GLC1</name>
    <name evidence="1" type="ORF">QJS10_CPB15g00294</name>
</gene>
<name>A0AAV9D6L2_ACOCL</name>
<keyword evidence="2" id="KW-1185">Reference proteome</keyword>
<dbReference type="EMBL" id="JAUJYO010000015">
    <property type="protein sequence ID" value="KAK1296439.1"/>
    <property type="molecule type" value="Genomic_DNA"/>
</dbReference>
<organism evidence="1 2">
    <name type="scientific">Acorus calamus</name>
    <name type="common">Sweet flag</name>
    <dbReference type="NCBI Taxonomy" id="4465"/>
    <lineage>
        <taxon>Eukaryota</taxon>
        <taxon>Viridiplantae</taxon>
        <taxon>Streptophyta</taxon>
        <taxon>Embryophyta</taxon>
        <taxon>Tracheophyta</taxon>
        <taxon>Spermatophyta</taxon>
        <taxon>Magnoliopsida</taxon>
        <taxon>Liliopsida</taxon>
        <taxon>Acoraceae</taxon>
        <taxon>Acorus</taxon>
    </lineage>
</organism>
<evidence type="ECO:0000313" key="1">
    <source>
        <dbReference type="EMBL" id="KAK1296439.1"/>
    </source>
</evidence>
<reference evidence="1" key="1">
    <citation type="journal article" date="2023" name="Nat. Commun.">
        <title>Diploid and tetraploid genomes of Acorus and the evolution of monocots.</title>
        <authorList>
            <person name="Ma L."/>
            <person name="Liu K.W."/>
            <person name="Li Z."/>
            <person name="Hsiao Y.Y."/>
            <person name="Qi Y."/>
            <person name="Fu T."/>
            <person name="Tang G.D."/>
            <person name="Zhang D."/>
            <person name="Sun W.H."/>
            <person name="Liu D.K."/>
            <person name="Li Y."/>
            <person name="Chen G.Z."/>
            <person name="Liu X.D."/>
            <person name="Liao X.Y."/>
            <person name="Jiang Y.T."/>
            <person name="Yu X."/>
            <person name="Hao Y."/>
            <person name="Huang J."/>
            <person name="Zhao X.W."/>
            <person name="Ke S."/>
            <person name="Chen Y.Y."/>
            <person name="Wu W.L."/>
            <person name="Hsu J.L."/>
            <person name="Lin Y.F."/>
            <person name="Huang M.D."/>
            <person name="Li C.Y."/>
            <person name="Huang L."/>
            <person name="Wang Z.W."/>
            <person name="Zhao X."/>
            <person name="Zhong W.Y."/>
            <person name="Peng D.H."/>
            <person name="Ahmad S."/>
            <person name="Lan S."/>
            <person name="Zhang J.S."/>
            <person name="Tsai W.C."/>
            <person name="Van de Peer Y."/>
            <person name="Liu Z.J."/>
        </authorList>
    </citation>
    <scope>NUCLEOTIDE SEQUENCE</scope>
    <source>
        <strain evidence="1">CP</strain>
    </source>
</reference>
<dbReference type="Proteomes" id="UP001180020">
    <property type="component" value="Unassembled WGS sequence"/>
</dbReference>
<dbReference type="AlphaFoldDB" id="A0AAV9D6L2"/>
<accession>A0AAV9D6L2</accession>
<dbReference type="SUPFAM" id="SSF51445">
    <property type="entry name" value="(Trans)glycosidases"/>
    <property type="match status" value="1"/>
</dbReference>
<reference evidence="1" key="2">
    <citation type="submission" date="2023-06" db="EMBL/GenBank/DDBJ databases">
        <authorList>
            <person name="Ma L."/>
            <person name="Liu K.-W."/>
            <person name="Li Z."/>
            <person name="Hsiao Y.-Y."/>
            <person name="Qi Y."/>
            <person name="Fu T."/>
            <person name="Tang G."/>
            <person name="Zhang D."/>
            <person name="Sun W.-H."/>
            <person name="Liu D.-K."/>
            <person name="Li Y."/>
            <person name="Chen G.-Z."/>
            <person name="Liu X.-D."/>
            <person name="Liao X.-Y."/>
            <person name="Jiang Y.-T."/>
            <person name="Yu X."/>
            <person name="Hao Y."/>
            <person name="Huang J."/>
            <person name="Zhao X.-W."/>
            <person name="Ke S."/>
            <person name="Chen Y.-Y."/>
            <person name="Wu W.-L."/>
            <person name="Hsu J.-L."/>
            <person name="Lin Y.-F."/>
            <person name="Huang M.-D."/>
            <person name="Li C.-Y."/>
            <person name="Huang L."/>
            <person name="Wang Z.-W."/>
            <person name="Zhao X."/>
            <person name="Zhong W.-Y."/>
            <person name="Peng D.-H."/>
            <person name="Ahmad S."/>
            <person name="Lan S."/>
            <person name="Zhang J.-S."/>
            <person name="Tsai W.-C."/>
            <person name="Van De Peer Y."/>
            <person name="Liu Z.-J."/>
        </authorList>
    </citation>
    <scope>NUCLEOTIDE SEQUENCE</scope>
    <source>
        <strain evidence="1">CP</strain>
        <tissue evidence="1">Leaves</tissue>
    </source>
</reference>
<proteinExistence type="predicted"/>
<evidence type="ECO:0000313" key="2">
    <source>
        <dbReference type="Proteomes" id="UP001180020"/>
    </source>
</evidence>
<sequence length="84" mass="9586">MNTQTYRFRRGYGRAIIGPVLDYHQKTKTPFLINPYFYFGFAPKTLNYKAMRRLGYGYVDIVVTKTGCPSVGDPDQAAVKVENV</sequence>